<evidence type="ECO:0008006" key="4">
    <source>
        <dbReference type="Google" id="ProtNLM"/>
    </source>
</evidence>
<reference evidence="2 3" key="1">
    <citation type="journal article" date="2014" name="Genome Announc.">
        <title>Draft Genome Sequence of Fervidicella metallireducens Strain AeBT, an Iron-Reducing Thermoanaerobe from the Great Artesian Basin.</title>
        <authorList>
            <person name="Patel B.K."/>
        </authorList>
    </citation>
    <scope>NUCLEOTIDE SEQUENCE [LARGE SCALE GENOMIC DNA]</scope>
    <source>
        <strain evidence="2 3">AeB</strain>
    </source>
</reference>
<dbReference type="STRING" id="1403537.Q428_01355"/>
<sequence length="119" mass="13095">MVLKHKNKGFTLMEVIISLAIITISVLFILQFFTGSFKHIVKYGKRTESIFEAQKKIDNAIANSQETNGVTVVPGSIPLKIYSQDYSKSIETQGVQGNIITVKAGDNNEIIISTFVTGD</sequence>
<evidence type="ECO:0000313" key="3">
    <source>
        <dbReference type="Proteomes" id="UP000019681"/>
    </source>
</evidence>
<proteinExistence type="predicted"/>
<organism evidence="2 3">
    <name type="scientific">Fervidicella metallireducens AeB</name>
    <dbReference type="NCBI Taxonomy" id="1403537"/>
    <lineage>
        <taxon>Bacteria</taxon>
        <taxon>Bacillati</taxon>
        <taxon>Bacillota</taxon>
        <taxon>Clostridia</taxon>
        <taxon>Eubacteriales</taxon>
        <taxon>Clostridiaceae</taxon>
        <taxon>Fervidicella</taxon>
    </lineage>
</organism>
<dbReference type="AlphaFoldDB" id="A0A017RY75"/>
<keyword evidence="1" id="KW-1133">Transmembrane helix</keyword>
<dbReference type="RefSeq" id="WP_035377454.1">
    <property type="nucleotide sequence ID" value="NZ_AZQP01000002.1"/>
</dbReference>
<feature type="transmembrane region" description="Helical" evidence="1">
    <location>
        <begin position="12"/>
        <end position="33"/>
    </location>
</feature>
<dbReference type="NCBIfam" id="TIGR02532">
    <property type="entry name" value="IV_pilin_GFxxxE"/>
    <property type="match status" value="1"/>
</dbReference>
<evidence type="ECO:0000256" key="1">
    <source>
        <dbReference type="SAM" id="Phobius"/>
    </source>
</evidence>
<dbReference type="InterPro" id="IPR012902">
    <property type="entry name" value="N_methyl_site"/>
</dbReference>
<keyword evidence="1" id="KW-0472">Membrane</keyword>
<keyword evidence="3" id="KW-1185">Reference proteome</keyword>
<evidence type="ECO:0000313" key="2">
    <source>
        <dbReference type="EMBL" id="EYE89728.1"/>
    </source>
</evidence>
<dbReference type="Pfam" id="PF07963">
    <property type="entry name" value="N_methyl"/>
    <property type="match status" value="1"/>
</dbReference>
<protein>
    <recommendedName>
        <fullName evidence="4">N-terminal cleavage protein</fullName>
    </recommendedName>
</protein>
<keyword evidence="1" id="KW-0812">Transmembrane</keyword>
<accession>A0A017RY75</accession>
<dbReference type="Proteomes" id="UP000019681">
    <property type="component" value="Unassembled WGS sequence"/>
</dbReference>
<dbReference type="EMBL" id="AZQP01000002">
    <property type="protein sequence ID" value="EYE89728.1"/>
    <property type="molecule type" value="Genomic_DNA"/>
</dbReference>
<name>A0A017RY75_9CLOT</name>
<comment type="caution">
    <text evidence="2">The sequence shown here is derived from an EMBL/GenBank/DDBJ whole genome shotgun (WGS) entry which is preliminary data.</text>
</comment>
<gene>
    <name evidence="2" type="ORF">Q428_01355</name>
</gene>